<evidence type="ECO:0000313" key="2">
    <source>
        <dbReference type="Proteomes" id="UP000014074"/>
    </source>
</evidence>
<reference evidence="2" key="1">
    <citation type="journal article" date="2013" name="Genome Announc.">
        <title>Draft genome sequence of the ascomycete Phaeoacremonium aleophilum strain UCR-PA7, a causal agent of the esca disease complex in grapevines.</title>
        <authorList>
            <person name="Blanco-Ulate B."/>
            <person name="Rolshausen P."/>
            <person name="Cantu D."/>
        </authorList>
    </citation>
    <scope>NUCLEOTIDE SEQUENCE [LARGE SCALE GENOMIC DNA]</scope>
    <source>
        <strain evidence="2">UCR-PA7</strain>
    </source>
</reference>
<keyword evidence="2" id="KW-1185">Reference proteome</keyword>
<protein>
    <submittedName>
        <fullName evidence="1">Putative polysaccharide export protein</fullName>
    </submittedName>
</protein>
<dbReference type="AlphaFoldDB" id="R8BES8"/>
<dbReference type="EMBL" id="KB933260">
    <property type="protein sequence ID" value="EON97800.1"/>
    <property type="molecule type" value="Genomic_DNA"/>
</dbReference>
<dbReference type="HOGENOM" id="CLU_040564_1_0_1"/>
<evidence type="ECO:0000313" key="1">
    <source>
        <dbReference type="EMBL" id="EON97800.1"/>
    </source>
</evidence>
<dbReference type="eggNOG" id="ENOG502RJAT">
    <property type="taxonomic scope" value="Eukaryota"/>
</dbReference>
<accession>R8BES8</accession>
<dbReference type="RefSeq" id="XP_007917415.1">
    <property type="nucleotide sequence ID" value="XM_007919224.1"/>
</dbReference>
<sequence>MLLSRYRFSRLLRSLRQYRRPLLQIIALLFVIDALCLIADRPQTVRTPLLPRTTSGVSKKHDASANTTIFIASVHRNTEGILKSAWNKAVLDLVDFLGPPNVHIVALESGSQDQTKEALTQLKEQLDARHVSNTVVLGMTVWEQLEELDARPDPQAPRKEGWIWNKEDSHYDMRRIPYLARVRNQAMEPLAALQKEGRTFDKVLWLNDVAFDTEDFLTLLHTRDGSYAAACSMDFKEYPLYYDTFALRDEQGQKAVSLYWPWFLSLEARRATKRGEPVRVKSCWNGMLLFDAAPFYADPPLKFRGLPDSLADLHLEASECCLIHADNALSTEQEKGVWLNPNVRVGYNEEAYQDIRGHKFPGVAATVTGAWINRWQRWRGSVQQTLEQIPVQTRLAQWRESVPDGGLPRIEPGDFCIINEMQIMWQNGWKHL</sequence>
<gene>
    <name evidence="1" type="ORF">UCRPA7_6687</name>
</gene>
<dbReference type="PANTHER" id="PTHR34144:SF7">
    <property type="entry name" value="EXPORT PROTEIN (CAP59), PUTATIVE (AFU_ORTHOLOGUE AFUA_7G05020)-RELATED"/>
    <property type="match status" value="1"/>
</dbReference>
<proteinExistence type="predicted"/>
<dbReference type="Proteomes" id="UP000014074">
    <property type="component" value="Unassembled WGS sequence"/>
</dbReference>
<dbReference type="Pfam" id="PF11735">
    <property type="entry name" value="CAP59_mtransfer"/>
    <property type="match status" value="1"/>
</dbReference>
<dbReference type="GeneID" id="19327369"/>
<dbReference type="OrthoDB" id="262547at2759"/>
<dbReference type="KEGG" id="tmn:UCRPA7_6687"/>
<name>R8BES8_PHAM7</name>
<organism evidence="1 2">
    <name type="scientific">Phaeoacremonium minimum (strain UCR-PA7)</name>
    <name type="common">Esca disease fungus</name>
    <name type="synonym">Togninia minima</name>
    <dbReference type="NCBI Taxonomy" id="1286976"/>
    <lineage>
        <taxon>Eukaryota</taxon>
        <taxon>Fungi</taxon>
        <taxon>Dikarya</taxon>
        <taxon>Ascomycota</taxon>
        <taxon>Pezizomycotina</taxon>
        <taxon>Sordariomycetes</taxon>
        <taxon>Sordariomycetidae</taxon>
        <taxon>Togniniales</taxon>
        <taxon>Togniniaceae</taxon>
        <taxon>Phaeoacremonium</taxon>
    </lineage>
</organism>
<dbReference type="PANTHER" id="PTHR34144">
    <property type="entry name" value="CHROMOSOME 8, WHOLE GENOME SHOTGUN SEQUENCE"/>
    <property type="match status" value="1"/>
</dbReference>
<dbReference type="InterPro" id="IPR021047">
    <property type="entry name" value="Mannosyltransferase_CMT1"/>
</dbReference>